<keyword evidence="1" id="KW-0812">Transmembrane</keyword>
<dbReference type="GO" id="GO:0005886">
    <property type="term" value="C:plasma membrane"/>
    <property type="evidence" value="ECO:0007669"/>
    <property type="project" value="UniProtKB-SubCell"/>
</dbReference>
<organism evidence="2 3">
    <name type="scientific">Candidatus Limivivens intestinipullorum</name>
    <dbReference type="NCBI Taxonomy" id="2840858"/>
    <lineage>
        <taxon>Bacteria</taxon>
        <taxon>Bacillati</taxon>
        <taxon>Bacillota</taxon>
        <taxon>Clostridia</taxon>
        <taxon>Lachnospirales</taxon>
        <taxon>Lachnospiraceae</taxon>
        <taxon>Lachnospiraceae incertae sedis</taxon>
        <taxon>Candidatus Limivivens</taxon>
    </lineage>
</organism>
<keyword evidence="1" id="KW-0472">Membrane</keyword>
<feature type="transmembrane region" description="Helical" evidence="1">
    <location>
        <begin position="376"/>
        <end position="398"/>
    </location>
</feature>
<dbReference type="PANTHER" id="PTHR37305">
    <property type="entry name" value="INTEGRAL MEMBRANE PROTEIN-RELATED"/>
    <property type="match status" value="1"/>
</dbReference>
<dbReference type="AlphaFoldDB" id="A0A9D1EST7"/>
<feature type="transmembrane region" description="Helical" evidence="1">
    <location>
        <begin position="234"/>
        <end position="263"/>
    </location>
</feature>
<sequence>MELIKAEHRKLWSRRSTQIGVLVYLLFTLVFGGVLSYQWFSFGSQWDSYSSSFENHFDGYENIRRKQEYASQWDTITDETFQEMAADCQKRLLSEDAALREPTEWSVLNTWIRTLWPELEEADNPLPMIYYVNPEQLTGFYERRQEKLEEFLEANGQEGEEKAFFLEMNAEVGTNFPYRWTGGWSFLVGNAIESMRMVLGLLLAVAAAPVFAGEWHRGMRPVISVTKHGRRRTAAAKVLAALAFCLEMVGVTAAGSVLCQVIFLGTEGWDMPVQFIKLLAAVPWNMLQAEIYEYVFLLIGGLGFTAVTLLISSLAKSTFAVLVLSLGVLYVPMAVSQYLPLWGQKLLELLPMVGNSLDIFRTEVYHVFGQIIWSPWMLLAVPFLIGLCCVPAAFWGWCRRQR</sequence>
<protein>
    <submittedName>
        <fullName evidence="2">ABC transporter permease subunit</fullName>
    </submittedName>
</protein>
<reference evidence="2" key="2">
    <citation type="journal article" date="2021" name="PeerJ">
        <title>Extensive microbial diversity within the chicken gut microbiome revealed by metagenomics and culture.</title>
        <authorList>
            <person name="Gilroy R."/>
            <person name="Ravi A."/>
            <person name="Getino M."/>
            <person name="Pursley I."/>
            <person name="Horton D.L."/>
            <person name="Alikhan N.F."/>
            <person name="Baker D."/>
            <person name="Gharbi K."/>
            <person name="Hall N."/>
            <person name="Watson M."/>
            <person name="Adriaenssens E.M."/>
            <person name="Foster-Nyarko E."/>
            <person name="Jarju S."/>
            <person name="Secka A."/>
            <person name="Antonio M."/>
            <person name="Oren A."/>
            <person name="Chaudhuri R.R."/>
            <person name="La Ragione R."/>
            <person name="Hildebrand F."/>
            <person name="Pallen M.J."/>
        </authorList>
    </citation>
    <scope>NUCLEOTIDE SEQUENCE</scope>
    <source>
        <strain evidence="2">CHK190-19873</strain>
    </source>
</reference>
<feature type="transmembrane region" description="Helical" evidence="1">
    <location>
        <begin position="319"/>
        <end position="339"/>
    </location>
</feature>
<proteinExistence type="predicted"/>
<dbReference type="PANTHER" id="PTHR37305:SF1">
    <property type="entry name" value="MEMBRANE PROTEIN"/>
    <property type="match status" value="1"/>
</dbReference>
<dbReference type="EMBL" id="DVIQ01000033">
    <property type="protein sequence ID" value="HIS31283.1"/>
    <property type="molecule type" value="Genomic_DNA"/>
</dbReference>
<feature type="transmembrane region" description="Helical" evidence="1">
    <location>
        <begin position="194"/>
        <end position="213"/>
    </location>
</feature>
<feature type="transmembrane region" description="Helical" evidence="1">
    <location>
        <begin position="291"/>
        <end position="312"/>
    </location>
</feature>
<accession>A0A9D1EST7</accession>
<keyword evidence="1" id="KW-1133">Transmembrane helix</keyword>
<dbReference type="Proteomes" id="UP000823935">
    <property type="component" value="Unassembled WGS sequence"/>
</dbReference>
<evidence type="ECO:0000313" key="3">
    <source>
        <dbReference type="Proteomes" id="UP000823935"/>
    </source>
</evidence>
<dbReference type="GO" id="GO:0140359">
    <property type="term" value="F:ABC-type transporter activity"/>
    <property type="evidence" value="ECO:0007669"/>
    <property type="project" value="InterPro"/>
</dbReference>
<evidence type="ECO:0000313" key="2">
    <source>
        <dbReference type="EMBL" id="HIS31283.1"/>
    </source>
</evidence>
<reference evidence="2" key="1">
    <citation type="submission" date="2020-10" db="EMBL/GenBank/DDBJ databases">
        <authorList>
            <person name="Gilroy R."/>
        </authorList>
    </citation>
    <scope>NUCLEOTIDE SEQUENCE</scope>
    <source>
        <strain evidence="2">CHK190-19873</strain>
    </source>
</reference>
<comment type="caution">
    <text evidence="2">The sequence shown here is derived from an EMBL/GenBank/DDBJ whole genome shotgun (WGS) entry which is preliminary data.</text>
</comment>
<gene>
    <name evidence="2" type="ORF">IAB44_07020</name>
</gene>
<evidence type="ECO:0000256" key="1">
    <source>
        <dbReference type="SAM" id="Phobius"/>
    </source>
</evidence>
<name>A0A9D1EST7_9FIRM</name>
<feature type="transmembrane region" description="Helical" evidence="1">
    <location>
        <begin position="21"/>
        <end position="40"/>
    </location>
</feature>